<reference evidence="2" key="1">
    <citation type="submission" date="2020-03" db="EMBL/GenBank/DDBJ databases">
        <title>Draft sequencing of Paenibacilllus sp. S3N08.</title>
        <authorList>
            <person name="Kim D.-U."/>
        </authorList>
    </citation>
    <scope>NUCLEOTIDE SEQUENCE</scope>
    <source>
        <strain evidence="2">S3N08</strain>
    </source>
</reference>
<keyword evidence="1" id="KW-0732">Signal</keyword>
<dbReference type="Proteomes" id="UP001165962">
    <property type="component" value="Unassembled WGS sequence"/>
</dbReference>
<dbReference type="RefSeq" id="WP_166155378.1">
    <property type="nucleotide sequence ID" value="NZ_JAAOIW010000019.1"/>
</dbReference>
<evidence type="ECO:0008006" key="4">
    <source>
        <dbReference type="Google" id="ProtNLM"/>
    </source>
</evidence>
<proteinExistence type="predicted"/>
<evidence type="ECO:0000256" key="1">
    <source>
        <dbReference type="SAM" id="SignalP"/>
    </source>
</evidence>
<dbReference type="InterPro" id="IPR045956">
    <property type="entry name" value="DUF6376"/>
</dbReference>
<feature type="signal peptide" evidence="1">
    <location>
        <begin position="1"/>
        <end position="21"/>
    </location>
</feature>
<name>A0ABX0JGC5_9BACL</name>
<dbReference type="EMBL" id="JAAOIW010000019">
    <property type="protein sequence ID" value="NHN34435.1"/>
    <property type="molecule type" value="Genomic_DNA"/>
</dbReference>
<keyword evidence="3" id="KW-1185">Reference proteome</keyword>
<comment type="caution">
    <text evidence="2">The sequence shown here is derived from an EMBL/GenBank/DDBJ whole genome shotgun (WGS) entry which is preliminary data.</text>
</comment>
<protein>
    <recommendedName>
        <fullName evidence="4">Lipoprotein</fullName>
    </recommendedName>
</protein>
<sequence length="147" mass="16334">MRIRLLFMALAIFLLPGCSLLTSVNQSLNYVEEATTYINNATQFAQNIPVLAQQAVTDSAARASLLKELETMKTKITAFNAMEAPAFAQEIHKQLVVNNEKVIAEINGYLPKINTDTFDFTSLANSPMIQTIQEIMQALNQIQKLTP</sequence>
<evidence type="ECO:0000313" key="3">
    <source>
        <dbReference type="Proteomes" id="UP001165962"/>
    </source>
</evidence>
<dbReference type="Pfam" id="PF19903">
    <property type="entry name" value="DUF6376"/>
    <property type="match status" value="1"/>
</dbReference>
<feature type="chain" id="PRO_5045813936" description="Lipoprotein" evidence="1">
    <location>
        <begin position="22"/>
        <end position="147"/>
    </location>
</feature>
<evidence type="ECO:0000313" key="2">
    <source>
        <dbReference type="EMBL" id="NHN34435.1"/>
    </source>
</evidence>
<gene>
    <name evidence="2" type="ORF">G9U52_32090</name>
</gene>
<accession>A0ABX0JGC5</accession>
<organism evidence="2 3">
    <name type="scientific">Paenibacillus agricola</name>
    <dbReference type="NCBI Taxonomy" id="2716264"/>
    <lineage>
        <taxon>Bacteria</taxon>
        <taxon>Bacillati</taxon>
        <taxon>Bacillota</taxon>
        <taxon>Bacilli</taxon>
        <taxon>Bacillales</taxon>
        <taxon>Paenibacillaceae</taxon>
        <taxon>Paenibacillus</taxon>
    </lineage>
</organism>